<dbReference type="Pfam" id="PF04892">
    <property type="entry name" value="VanZ"/>
    <property type="match status" value="1"/>
</dbReference>
<evidence type="ECO:0000313" key="4">
    <source>
        <dbReference type="Proteomes" id="UP000195918"/>
    </source>
</evidence>
<sequence length="171" mass="19382">MQKQLKNGNVYLIIAFVMMGILFYSSSQTYEQQSSIPVLQKILKNEPFKVALSSVSFTYGGSPVSIEASGYFKFVEFFIRKAAHFGTYFILGGSLFLAIIPRLKHLGIAFLYSWLAAAGYAALDEFHQMLTGGRSPMFEDVVLDSSGAFFACLICLFFFWWRNRKSSKKRK</sequence>
<dbReference type="NCBIfam" id="NF037970">
    <property type="entry name" value="vanZ_1"/>
    <property type="match status" value="1"/>
</dbReference>
<dbReference type="OrthoDB" id="291892at2"/>
<feature type="transmembrane region" description="Helical" evidence="1">
    <location>
        <begin position="82"/>
        <end position="99"/>
    </location>
</feature>
<feature type="domain" description="VanZ-like" evidence="2">
    <location>
        <begin position="12"/>
        <end position="158"/>
    </location>
</feature>
<evidence type="ECO:0000256" key="1">
    <source>
        <dbReference type="SAM" id="Phobius"/>
    </source>
</evidence>
<dbReference type="Proteomes" id="UP000195918">
    <property type="component" value="Unassembled WGS sequence"/>
</dbReference>
<dbReference type="RefSeq" id="WP_086951180.1">
    <property type="nucleotide sequence ID" value="NZ_FWFD01000008.1"/>
</dbReference>
<evidence type="ECO:0000259" key="2">
    <source>
        <dbReference type="Pfam" id="PF04892"/>
    </source>
</evidence>
<dbReference type="InterPro" id="IPR016747">
    <property type="entry name" value="Phosphotransbutyrylase"/>
</dbReference>
<protein>
    <recommendedName>
        <fullName evidence="2">VanZ-like domain-containing protein</fullName>
    </recommendedName>
</protein>
<dbReference type="EMBL" id="FWFD01000008">
    <property type="protein sequence ID" value="SLM85548.1"/>
    <property type="molecule type" value="Genomic_DNA"/>
</dbReference>
<keyword evidence="1" id="KW-1133">Transmembrane helix</keyword>
<feature type="transmembrane region" description="Helical" evidence="1">
    <location>
        <begin position="143"/>
        <end position="161"/>
    </location>
</feature>
<dbReference type="AlphaFoldDB" id="A0A1X6WMS0"/>
<evidence type="ECO:0000313" key="3">
    <source>
        <dbReference type="EMBL" id="SLM85548.1"/>
    </source>
</evidence>
<feature type="transmembrane region" description="Helical" evidence="1">
    <location>
        <begin position="9"/>
        <end position="27"/>
    </location>
</feature>
<feature type="transmembrane region" description="Helical" evidence="1">
    <location>
        <begin position="106"/>
        <end position="123"/>
    </location>
</feature>
<dbReference type="InterPro" id="IPR006976">
    <property type="entry name" value="VanZ-like"/>
</dbReference>
<dbReference type="PIRSF" id="PIRSF019083">
    <property type="entry name" value="UCP019083_VanZ"/>
    <property type="match status" value="1"/>
</dbReference>
<keyword evidence="1" id="KW-0472">Membrane</keyword>
<reference evidence="4" key="1">
    <citation type="submission" date="2017-02" db="EMBL/GenBank/DDBJ databases">
        <authorList>
            <person name="Dridi B."/>
        </authorList>
    </citation>
    <scope>NUCLEOTIDE SEQUENCE [LARGE SCALE GENOMIC DNA]</scope>
    <source>
        <strain evidence="4">bH819</strain>
    </source>
</reference>
<accession>A0A1X6WMS0</accession>
<name>A0A1X6WMS0_9ENTE</name>
<organism evidence="3 4">
    <name type="scientific">Vagococcus fluvialis bH819</name>
    <dbReference type="NCBI Taxonomy" id="1255619"/>
    <lineage>
        <taxon>Bacteria</taxon>
        <taxon>Bacillati</taxon>
        <taxon>Bacillota</taxon>
        <taxon>Bacilli</taxon>
        <taxon>Lactobacillales</taxon>
        <taxon>Enterococcaceae</taxon>
        <taxon>Vagococcus</taxon>
    </lineage>
</organism>
<gene>
    <name evidence="3" type="ORF">FM121_05570</name>
</gene>
<proteinExistence type="predicted"/>
<keyword evidence="1" id="KW-0812">Transmembrane</keyword>
<keyword evidence="4" id="KW-1185">Reference proteome</keyword>